<organism evidence="2 11">
    <name type="scientific">Phytophthora fragariae</name>
    <dbReference type="NCBI Taxonomy" id="53985"/>
    <lineage>
        <taxon>Eukaryota</taxon>
        <taxon>Sar</taxon>
        <taxon>Stramenopiles</taxon>
        <taxon>Oomycota</taxon>
        <taxon>Peronosporomycetes</taxon>
        <taxon>Peronosporales</taxon>
        <taxon>Peronosporaceae</taxon>
        <taxon>Phytophthora</taxon>
    </lineage>
</organism>
<evidence type="ECO:0000313" key="2">
    <source>
        <dbReference type="EMBL" id="KAE8924997.1"/>
    </source>
</evidence>
<dbReference type="Proteomes" id="UP000440732">
    <property type="component" value="Unassembled WGS sequence"/>
</dbReference>
<comment type="caution">
    <text evidence="2">The sequence shown here is derived from an EMBL/GenBank/DDBJ whole genome shotgun (WGS) entry which is preliminary data.</text>
</comment>
<evidence type="ECO:0000313" key="8">
    <source>
        <dbReference type="EMBL" id="KAE9179423.1"/>
    </source>
</evidence>
<dbReference type="Proteomes" id="UP000441208">
    <property type="component" value="Unassembled WGS sequence"/>
</dbReference>
<evidence type="ECO:0000313" key="15">
    <source>
        <dbReference type="Proteomes" id="UP000440732"/>
    </source>
</evidence>
<evidence type="ECO:0000313" key="11">
    <source>
        <dbReference type="Proteomes" id="UP000429523"/>
    </source>
</evidence>
<evidence type="ECO:0000313" key="4">
    <source>
        <dbReference type="EMBL" id="KAE9072158.1"/>
    </source>
</evidence>
<dbReference type="Proteomes" id="UP000460718">
    <property type="component" value="Unassembled WGS sequence"/>
</dbReference>
<evidence type="ECO:0000313" key="7">
    <source>
        <dbReference type="EMBL" id="KAE9173447.1"/>
    </source>
</evidence>
<gene>
    <name evidence="10" type="ORF">PF001_g25059</name>
    <name evidence="9" type="ORF">PF002_g27017</name>
    <name evidence="8" type="ORF">PF004_g25168</name>
    <name evidence="7" type="ORF">PF005_g26267</name>
    <name evidence="6" type="ORF">PF006_g25696</name>
    <name evidence="4" type="ORF">PF007_g26284</name>
    <name evidence="2" type="ORF">PF009_g24783</name>
    <name evidence="5" type="ORF">PF010_g25552</name>
    <name evidence="3" type="ORF">PF011_g25161</name>
</gene>
<evidence type="ECO:0000313" key="12">
    <source>
        <dbReference type="Proteomes" id="UP000433483"/>
    </source>
</evidence>
<evidence type="ECO:0000313" key="6">
    <source>
        <dbReference type="EMBL" id="KAE9087942.1"/>
    </source>
</evidence>
<reference evidence="11 12" key="1">
    <citation type="submission" date="2018-08" db="EMBL/GenBank/DDBJ databases">
        <title>Genomic investigation of the strawberry pathogen Phytophthora fragariae indicates pathogenicity is determined by transcriptional variation in three key races.</title>
        <authorList>
            <person name="Adams T.M."/>
            <person name="Armitage A.D."/>
            <person name="Sobczyk M.K."/>
            <person name="Bates H.J."/>
            <person name="Dunwell J.M."/>
            <person name="Nellist C.F."/>
            <person name="Harrison R.J."/>
        </authorList>
    </citation>
    <scope>NUCLEOTIDE SEQUENCE [LARGE SCALE GENOMIC DNA]</scope>
    <source>
        <strain evidence="10 13">A4</strain>
        <strain evidence="9 14">BC-1</strain>
        <strain evidence="8 18">BC-23</strain>
        <strain evidence="7 12">NOV-27</strain>
        <strain evidence="6 15">NOV-5</strain>
        <strain evidence="4 16">NOV-71</strain>
        <strain evidence="2 11">NOV-9</strain>
        <strain evidence="5 19">ONT-3</strain>
        <strain evidence="3 17">SCRP245</strain>
    </source>
</reference>
<dbReference type="EMBL" id="QXGA01003069">
    <property type="protein sequence ID" value="KAE9087942.1"/>
    <property type="molecule type" value="Genomic_DNA"/>
</dbReference>
<dbReference type="EMBL" id="QXGC01003015">
    <property type="protein sequence ID" value="KAE9179423.1"/>
    <property type="molecule type" value="Genomic_DNA"/>
</dbReference>
<evidence type="ECO:0000313" key="10">
    <source>
        <dbReference type="EMBL" id="KAE9278676.1"/>
    </source>
</evidence>
<dbReference type="EMBL" id="QXFZ01002985">
    <property type="protein sequence ID" value="KAE9072158.1"/>
    <property type="molecule type" value="Genomic_DNA"/>
</dbReference>
<dbReference type="EMBL" id="QXFW01003012">
    <property type="protein sequence ID" value="KAE8973663.1"/>
    <property type="molecule type" value="Genomic_DNA"/>
</dbReference>
<dbReference type="EMBL" id="QXFX01002956">
    <property type="protein sequence ID" value="KAE9072274.1"/>
    <property type="molecule type" value="Genomic_DNA"/>
</dbReference>
<dbReference type="EMBL" id="QXGF01002368">
    <property type="protein sequence ID" value="KAE8924997.1"/>
    <property type="molecule type" value="Genomic_DNA"/>
</dbReference>
<dbReference type="EMBL" id="QXGB01003003">
    <property type="protein sequence ID" value="KAE9173447.1"/>
    <property type="molecule type" value="Genomic_DNA"/>
</dbReference>
<dbReference type="AlphaFoldDB" id="A0A6A3DYG2"/>
<dbReference type="Proteomes" id="UP000437068">
    <property type="component" value="Unassembled WGS sequence"/>
</dbReference>
<accession>A0A6A3DYG2</accession>
<evidence type="ECO:0000313" key="13">
    <source>
        <dbReference type="Proteomes" id="UP000437068"/>
    </source>
</evidence>
<dbReference type="Proteomes" id="UP000433483">
    <property type="component" value="Unassembled WGS sequence"/>
</dbReference>
<feature type="chain" id="PRO_5036163584" evidence="1">
    <location>
        <begin position="21"/>
        <end position="86"/>
    </location>
</feature>
<dbReference type="Proteomes" id="UP000488956">
    <property type="component" value="Unassembled WGS sequence"/>
</dbReference>
<dbReference type="Proteomes" id="UP000476176">
    <property type="component" value="Unassembled WGS sequence"/>
</dbReference>
<proteinExistence type="predicted"/>
<evidence type="ECO:0000256" key="1">
    <source>
        <dbReference type="SAM" id="SignalP"/>
    </source>
</evidence>
<name>A0A6A3DYG2_9STRA</name>
<dbReference type="Proteomes" id="UP000429523">
    <property type="component" value="Unassembled WGS sequence"/>
</dbReference>
<sequence length="86" mass="8868">MALKLLFPLAGCALPAACLGVHVLVLDLRGLGLNGRVDAVDGGRGANTLFANSFAVFGGLRNATDALPGEVTIALLGWKDPPNWLN</sequence>
<keyword evidence="12" id="KW-1185">Reference proteome</keyword>
<evidence type="ECO:0000313" key="14">
    <source>
        <dbReference type="Proteomes" id="UP000440367"/>
    </source>
</evidence>
<dbReference type="Proteomes" id="UP000440367">
    <property type="component" value="Unassembled WGS sequence"/>
</dbReference>
<evidence type="ECO:0000313" key="19">
    <source>
        <dbReference type="Proteomes" id="UP000488956"/>
    </source>
</evidence>
<dbReference type="EMBL" id="QXGE01002860">
    <property type="protein sequence ID" value="KAE9278676.1"/>
    <property type="molecule type" value="Genomic_DNA"/>
</dbReference>
<protein>
    <submittedName>
        <fullName evidence="2">Uncharacterized protein</fullName>
    </submittedName>
</protein>
<evidence type="ECO:0000313" key="5">
    <source>
        <dbReference type="EMBL" id="KAE9072274.1"/>
    </source>
</evidence>
<evidence type="ECO:0000313" key="18">
    <source>
        <dbReference type="Proteomes" id="UP000476176"/>
    </source>
</evidence>
<feature type="signal peptide" evidence="1">
    <location>
        <begin position="1"/>
        <end position="20"/>
    </location>
</feature>
<evidence type="ECO:0000313" key="9">
    <source>
        <dbReference type="EMBL" id="KAE9182350.1"/>
    </source>
</evidence>
<evidence type="ECO:0000313" key="3">
    <source>
        <dbReference type="EMBL" id="KAE8973663.1"/>
    </source>
</evidence>
<keyword evidence="1" id="KW-0732">Signal</keyword>
<dbReference type="EMBL" id="QXGD01002945">
    <property type="protein sequence ID" value="KAE9182350.1"/>
    <property type="molecule type" value="Genomic_DNA"/>
</dbReference>
<evidence type="ECO:0000313" key="17">
    <source>
        <dbReference type="Proteomes" id="UP000460718"/>
    </source>
</evidence>
<evidence type="ECO:0000313" key="16">
    <source>
        <dbReference type="Proteomes" id="UP000441208"/>
    </source>
</evidence>